<comment type="subcellular location">
    <subcellularLocation>
        <location evidence="7">Cytoplasm</location>
    </subcellularLocation>
</comment>
<dbReference type="InterPro" id="IPR011530">
    <property type="entry name" value="rRNA_adenine_dimethylase"/>
</dbReference>
<evidence type="ECO:0000259" key="9">
    <source>
        <dbReference type="SMART" id="SM00650"/>
    </source>
</evidence>
<comment type="catalytic activity">
    <reaction evidence="7">
        <text>adenosine(1518)/adenosine(1519) in 16S rRNA + 4 S-adenosyl-L-methionine = N(6)-dimethyladenosine(1518)/N(6)-dimethyladenosine(1519) in 16S rRNA + 4 S-adenosyl-L-homocysteine + 4 H(+)</text>
        <dbReference type="Rhea" id="RHEA:19609"/>
        <dbReference type="Rhea" id="RHEA-COMP:10232"/>
        <dbReference type="Rhea" id="RHEA-COMP:10233"/>
        <dbReference type="ChEBI" id="CHEBI:15378"/>
        <dbReference type="ChEBI" id="CHEBI:57856"/>
        <dbReference type="ChEBI" id="CHEBI:59789"/>
        <dbReference type="ChEBI" id="CHEBI:74411"/>
        <dbReference type="ChEBI" id="CHEBI:74493"/>
        <dbReference type="EC" id="2.1.1.182"/>
    </reaction>
</comment>
<dbReference type="Gene3D" id="1.10.8.100">
    <property type="entry name" value="Ribosomal RNA adenine dimethylase-like, domain 2"/>
    <property type="match status" value="1"/>
</dbReference>
<dbReference type="Gene3D" id="3.40.50.150">
    <property type="entry name" value="Vaccinia Virus protein VP39"/>
    <property type="match status" value="1"/>
</dbReference>
<evidence type="ECO:0000256" key="6">
    <source>
        <dbReference type="ARBA" id="ARBA00022884"/>
    </source>
</evidence>
<evidence type="ECO:0000256" key="5">
    <source>
        <dbReference type="ARBA" id="ARBA00022691"/>
    </source>
</evidence>
<dbReference type="GO" id="GO:0005829">
    <property type="term" value="C:cytosol"/>
    <property type="evidence" value="ECO:0007669"/>
    <property type="project" value="TreeGrafter"/>
</dbReference>
<keyword evidence="6 7" id="KW-0694">RNA-binding</keyword>
<keyword evidence="5 7" id="KW-0949">S-adenosyl-L-methionine</keyword>
<sequence>MKLTDISTIRQLFEKHGFSFTKSLGQNFLINPTVCPKIAEMGGAGKNVGAIEIGTGIGVLTRELAKRCEKVVAIEIDTGLKPILDETLEEYDNVEVIFADVMETDLNKLIAEKFPDMDVIVCANLPYYITSPVIMKLLEEKLPIKAITVMVQLEAADRICAAVGSRECGAITASINYYAKPKKLFRVNRGSFMPAPNVDSAVISLERYEQPPYKVDNEPLFFEVIKQAFAQRRKQLANPVSSYFKIPKAVLAEKMTEGGIPATARAEQLTMSELVKLYEIIDELKKE</sequence>
<dbReference type="PROSITE" id="PS51689">
    <property type="entry name" value="SAM_RNA_A_N6_MT"/>
    <property type="match status" value="1"/>
</dbReference>
<dbReference type="PANTHER" id="PTHR11727">
    <property type="entry name" value="DIMETHYLADENOSINE TRANSFERASE"/>
    <property type="match status" value="1"/>
</dbReference>
<evidence type="ECO:0000313" key="11">
    <source>
        <dbReference type="Proteomes" id="UP000095662"/>
    </source>
</evidence>
<comment type="similarity">
    <text evidence="7">Belongs to the class I-like SAM-binding methyltransferase superfamily. rRNA adenine N(6)-methyltransferase family. RsmA subfamily.</text>
</comment>
<accession>A0A174ZUI6</accession>
<feature type="binding site" evidence="7 8">
    <location>
        <position position="124"/>
    </location>
    <ligand>
        <name>S-adenosyl-L-methionine</name>
        <dbReference type="ChEBI" id="CHEBI:59789"/>
    </ligand>
</feature>
<evidence type="ECO:0000256" key="1">
    <source>
        <dbReference type="ARBA" id="ARBA00022490"/>
    </source>
</evidence>
<dbReference type="SMART" id="SM00650">
    <property type="entry name" value="rADc"/>
    <property type="match status" value="1"/>
</dbReference>
<dbReference type="PROSITE" id="PS01131">
    <property type="entry name" value="RRNA_A_DIMETH"/>
    <property type="match status" value="1"/>
</dbReference>
<evidence type="ECO:0000256" key="4">
    <source>
        <dbReference type="ARBA" id="ARBA00022679"/>
    </source>
</evidence>
<feature type="binding site" evidence="7 8">
    <location>
        <position position="29"/>
    </location>
    <ligand>
        <name>S-adenosyl-L-methionine</name>
        <dbReference type="ChEBI" id="CHEBI:59789"/>
    </ligand>
</feature>
<dbReference type="HAMAP" id="MF_00607">
    <property type="entry name" value="16SrRNA_methyltr_A"/>
    <property type="match status" value="1"/>
</dbReference>
<dbReference type="EC" id="2.1.1.182" evidence="7"/>
<dbReference type="STRING" id="39492.ERS852540_01653"/>
<dbReference type="NCBIfam" id="TIGR00755">
    <property type="entry name" value="ksgA"/>
    <property type="match status" value="1"/>
</dbReference>
<dbReference type="EMBL" id="CZBY01000013">
    <property type="protein sequence ID" value="CUQ88138.1"/>
    <property type="molecule type" value="Genomic_DNA"/>
</dbReference>
<evidence type="ECO:0000256" key="2">
    <source>
        <dbReference type="ARBA" id="ARBA00022552"/>
    </source>
</evidence>
<dbReference type="GO" id="GO:0003723">
    <property type="term" value="F:RNA binding"/>
    <property type="evidence" value="ECO:0007669"/>
    <property type="project" value="UniProtKB-UniRule"/>
</dbReference>
<keyword evidence="2 7" id="KW-0698">rRNA processing</keyword>
<feature type="binding site" evidence="7 8">
    <location>
        <position position="54"/>
    </location>
    <ligand>
        <name>S-adenosyl-L-methionine</name>
        <dbReference type="ChEBI" id="CHEBI:59789"/>
    </ligand>
</feature>
<keyword evidence="1 7" id="KW-0963">Cytoplasm</keyword>
<name>A0A174ZUI6_9FIRM</name>
<evidence type="ECO:0000256" key="3">
    <source>
        <dbReference type="ARBA" id="ARBA00022603"/>
    </source>
</evidence>
<feature type="binding site" evidence="7 8">
    <location>
        <position position="27"/>
    </location>
    <ligand>
        <name>S-adenosyl-L-methionine</name>
        <dbReference type="ChEBI" id="CHEBI:59789"/>
    </ligand>
</feature>
<reference evidence="10 11" key="1">
    <citation type="submission" date="2015-09" db="EMBL/GenBank/DDBJ databases">
        <authorList>
            <consortium name="Pathogen Informatics"/>
        </authorList>
    </citation>
    <scope>NUCLEOTIDE SEQUENCE [LARGE SCALE GENOMIC DNA]</scope>
    <source>
        <strain evidence="10 11">2789STDY5834928</strain>
    </source>
</reference>
<dbReference type="AlphaFoldDB" id="A0A174ZUI6"/>
<dbReference type="InterPro" id="IPR001737">
    <property type="entry name" value="KsgA/Erm"/>
</dbReference>
<dbReference type="Pfam" id="PF00398">
    <property type="entry name" value="RrnaAD"/>
    <property type="match status" value="1"/>
</dbReference>
<proteinExistence type="inferred from homology"/>
<dbReference type="InterPro" id="IPR029063">
    <property type="entry name" value="SAM-dependent_MTases_sf"/>
</dbReference>
<feature type="domain" description="Ribosomal RNA adenine methylase transferase N-terminal" evidence="9">
    <location>
        <begin position="34"/>
        <end position="209"/>
    </location>
</feature>
<protein>
    <recommendedName>
        <fullName evidence="7">Ribosomal RNA small subunit methyltransferase A</fullName>
        <ecNumber evidence="7">2.1.1.182</ecNumber>
    </recommendedName>
    <alternativeName>
        <fullName evidence="7">16S rRNA (adenine(1518)-N(6)/adenine(1519)-N(6))-dimethyltransferase</fullName>
    </alternativeName>
    <alternativeName>
        <fullName evidence="7">16S rRNA dimethyladenosine transferase</fullName>
    </alternativeName>
    <alternativeName>
        <fullName evidence="7">16S rRNA dimethylase</fullName>
    </alternativeName>
    <alternativeName>
        <fullName evidence="7">S-adenosylmethionine-6-N', N'-adenosyl(rRNA) dimethyltransferase</fullName>
    </alternativeName>
</protein>
<comment type="function">
    <text evidence="7">Specifically dimethylates two adjacent adenosines (A1518 and A1519) in the loop of a conserved hairpin near the 3'-end of 16S rRNA in the 30S particle. May play a critical role in biogenesis of 30S subunits.</text>
</comment>
<feature type="binding site" evidence="7 8">
    <location>
        <position position="100"/>
    </location>
    <ligand>
        <name>S-adenosyl-L-methionine</name>
        <dbReference type="ChEBI" id="CHEBI:59789"/>
    </ligand>
</feature>
<dbReference type="CDD" id="cd02440">
    <property type="entry name" value="AdoMet_MTases"/>
    <property type="match status" value="1"/>
</dbReference>
<dbReference type="GO" id="GO:0052908">
    <property type="term" value="F:16S rRNA (adenine(1518)-N(6)/adenine(1519)-N(6))-dimethyltransferase activity"/>
    <property type="evidence" value="ECO:0007669"/>
    <property type="project" value="UniProtKB-EC"/>
</dbReference>
<evidence type="ECO:0000256" key="7">
    <source>
        <dbReference type="HAMAP-Rule" id="MF_00607"/>
    </source>
</evidence>
<dbReference type="InterPro" id="IPR020598">
    <property type="entry name" value="rRNA_Ade_methylase_Trfase_N"/>
</dbReference>
<dbReference type="FunFam" id="3.40.50.150:FF:000023">
    <property type="entry name" value="Ribosomal RNA small subunit methyltransferase A"/>
    <property type="match status" value="1"/>
</dbReference>
<feature type="binding site" evidence="7 8">
    <location>
        <position position="75"/>
    </location>
    <ligand>
        <name>S-adenosyl-L-methionine</name>
        <dbReference type="ChEBI" id="CHEBI:59789"/>
    </ligand>
</feature>
<dbReference type="PANTHER" id="PTHR11727:SF7">
    <property type="entry name" value="DIMETHYLADENOSINE TRANSFERASE-RELATED"/>
    <property type="match status" value="1"/>
</dbReference>
<evidence type="ECO:0000256" key="8">
    <source>
        <dbReference type="PROSITE-ProRule" id="PRU01026"/>
    </source>
</evidence>
<organism evidence="10 11">
    <name type="scientific">[Eubacterium] siraeum</name>
    <dbReference type="NCBI Taxonomy" id="39492"/>
    <lineage>
        <taxon>Bacteria</taxon>
        <taxon>Bacillati</taxon>
        <taxon>Bacillota</taxon>
        <taxon>Clostridia</taxon>
        <taxon>Eubacteriales</taxon>
        <taxon>Oscillospiraceae</taxon>
        <taxon>Oscillospiraceae incertae sedis</taxon>
    </lineage>
</organism>
<dbReference type="InterPro" id="IPR023165">
    <property type="entry name" value="rRNA_Ade_diMease-like_C"/>
</dbReference>
<keyword evidence="3 7" id="KW-0489">Methyltransferase</keyword>
<dbReference type="OrthoDB" id="9814755at2"/>
<dbReference type="InterPro" id="IPR020596">
    <property type="entry name" value="rRNA_Ade_Mease_Trfase_CS"/>
</dbReference>
<evidence type="ECO:0000313" key="10">
    <source>
        <dbReference type="EMBL" id="CUQ88138.1"/>
    </source>
</evidence>
<dbReference type="Proteomes" id="UP000095662">
    <property type="component" value="Unassembled WGS sequence"/>
</dbReference>
<dbReference type="SUPFAM" id="SSF53335">
    <property type="entry name" value="S-adenosyl-L-methionine-dependent methyltransferases"/>
    <property type="match status" value="1"/>
</dbReference>
<gene>
    <name evidence="7 10" type="primary">rsmA</name>
    <name evidence="7" type="synonym">ksgA</name>
    <name evidence="10" type="ORF">ERS852540_01653</name>
</gene>
<keyword evidence="4 7" id="KW-0808">Transferase</keyword>